<dbReference type="GO" id="GO:0120029">
    <property type="term" value="P:proton export across plasma membrane"/>
    <property type="evidence" value="ECO:0007669"/>
    <property type="project" value="InterPro"/>
</dbReference>
<dbReference type="SUPFAM" id="SSF81653">
    <property type="entry name" value="Calcium ATPase, transduction domain A"/>
    <property type="match status" value="2"/>
</dbReference>
<feature type="region of interest" description="Disordered" evidence="12">
    <location>
        <begin position="257"/>
        <end position="290"/>
    </location>
</feature>
<evidence type="ECO:0000256" key="13">
    <source>
        <dbReference type="SAM" id="Phobius"/>
    </source>
</evidence>
<feature type="compositionally biased region" description="Basic and acidic residues" evidence="12">
    <location>
        <begin position="269"/>
        <end position="290"/>
    </location>
</feature>
<keyword evidence="11" id="KW-0040">ANK repeat</keyword>
<feature type="transmembrane region" description="Helical" evidence="13">
    <location>
        <begin position="934"/>
        <end position="961"/>
    </location>
</feature>
<keyword evidence="10 13" id="KW-0472">Membrane</keyword>
<feature type="transmembrane region" description="Helical" evidence="13">
    <location>
        <begin position="401"/>
        <end position="432"/>
    </location>
</feature>
<dbReference type="InterPro" id="IPR008250">
    <property type="entry name" value="ATPase_P-typ_transduc_dom_A_sf"/>
</dbReference>
<accession>A0A8H5WTM2</accession>
<dbReference type="Gene3D" id="1.25.40.20">
    <property type="entry name" value="Ankyrin repeat-containing domain"/>
    <property type="match status" value="3"/>
</dbReference>
<dbReference type="Gene3D" id="1.20.1110.10">
    <property type="entry name" value="Calcium-transporting ATPase, transmembrane domain"/>
    <property type="match status" value="2"/>
</dbReference>
<dbReference type="NCBIfam" id="TIGR01647">
    <property type="entry name" value="ATPase-IIIA_H"/>
    <property type="match status" value="1"/>
</dbReference>
<evidence type="ECO:0000259" key="14">
    <source>
        <dbReference type="PROSITE" id="PS50181"/>
    </source>
</evidence>
<dbReference type="Pfam" id="PF00690">
    <property type="entry name" value="Cation_ATPase_N"/>
    <property type="match status" value="1"/>
</dbReference>
<dbReference type="SMART" id="SM00248">
    <property type="entry name" value="ANK"/>
    <property type="match status" value="6"/>
</dbReference>
<dbReference type="PRINTS" id="PR00119">
    <property type="entry name" value="CATATPASE"/>
</dbReference>
<evidence type="ECO:0000313" key="15">
    <source>
        <dbReference type="EMBL" id="KAF5670535.1"/>
    </source>
</evidence>
<evidence type="ECO:0000256" key="12">
    <source>
        <dbReference type="SAM" id="MobiDB-lite"/>
    </source>
</evidence>
<feature type="transmembrane region" description="Helical" evidence="13">
    <location>
        <begin position="371"/>
        <end position="389"/>
    </location>
</feature>
<dbReference type="InterPro" id="IPR006534">
    <property type="entry name" value="P-type_ATPase_IIIA"/>
</dbReference>
<feature type="transmembrane region" description="Helical" evidence="13">
    <location>
        <begin position="769"/>
        <end position="790"/>
    </location>
</feature>
<dbReference type="GO" id="GO:0005524">
    <property type="term" value="F:ATP binding"/>
    <property type="evidence" value="ECO:0007669"/>
    <property type="project" value="UniProtKB-KW"/>
</dbReference>
<evidence type="ECO:0000256" key="9">
    <source>
        <dbReference type="ARBA" id="ARBA00022989"/>
    </source>
</evidence>
<feature type="transmembrane region" description="Helical" evidence="13">
    <location>
        <begin position="796"/>
        <end position="816"/>
    </location>
</feature>
<dbReference type="Pfam" id="PF00122">
    <property type="entry name" value="E1-E2_ATPase"/>
    <property type="match status" value="2"/>
</dbReference>
<keyword evidence="5 13" id="KW-0812">Transmembrane</keyword>
<keyword evidence="16" id="KW-1185">Reference proteome</keyword>
<dbReference type="InterPro" id="IPR036770">
    <property type="entry name" value="Ankyrin_rpt-contain_sf"/>
</dbReference>
<evidence type="ECO:0000256" key="2">
    <source>
        <dbReference type="ARBA" id="ARBA00004141"/>
    </source>
</evidence>
<keyword evidence="9 13" id="KW-1133">Transmembrane helix</keyword>
<feature type="transmembrane region" description="Helical" evidence="13">
    <location>
        <begin position="828"/>
        <end position="846"/>
    </location>
</feature>
<dbReference type="InterPro" id="IPR023214">
    <property type="entry name" value="HAD_sf"/>
</dbReference>
<dbReference type="Gene3D" id="3.40.50.1000">
    <property type="entry name" value="HAD superfamily/HAD-like"/>
    <property type="match status" value="1"/>
</dbReference>
<dbReference type="GO" id="GO:0016887">
    <property type="term" value="F:ATP hydrolysis activity"/>
    <property type="evidence" value="ECO:0007669"/>
    <property type="project" value="InterPro"/>
</dbReference>
<dbReference type="PANTHER" id="PTHR42861">
    <property type="entry name" value="CALCIUM-TRANSPORTING ATPASE"/>
    <property type="match status" value="1"/>
</dbReference>
<dbReference type="SMART" id="SM00831">
    <property type="entry name" value="Cation_ATPase_N"/>
    <property type="match status" value="1"/>
</dbReference>
<dbReference type="SUPFAM" id="SSF56784">
    <property type="entry name" value="HAD-like"/>
    <property type="match status" value="1"/>
</dbReference>
<dbReference type="EC" id="7.1.2.1" evidence="4"/>
<dbReference type="PRINTS" id="PR00120">
    <property type="entry name" value="HATPASE"/>
</dbReference>
<dbReference type="SUPFAM" id="SSF81665">
    <property type="entry name" value="Calcium ATPase, transmembrane domain M"/>
    <property type="match status" value="1"/>
</dbReference>
<dbReference type="SMART" id="SM00256">
    <property type="entry name" value="FBOX"/>
    <property type="match status" value="1"/>
</dbReference>
<dbReference type="NCBIfam" id="TIGR01494">
    <property type="entry name" value="ATPase_P-type"/>
    <property type="match status" value="2"/>
</dbReference>
<dbReference type="InterPro" id="IPR023298">
    <property type="entry name" value="ATPase_P-typ_TM_dom_sf"/>
</dbReference>
<dbReference type="InterPro" id="IPR044492">
    <property type="entry name" value="P_typ_ATPase_HD_dom"/>
</dbReference>
<dbReference type="FunFam" id="3.40.50.1000:FF:000008">
    <property type="entry name" value="Plasma membrane ATPase"/>
    <property type="match status" value="1"/>
</dbReference>
<dbReference type="OrthoDB" id="116380at2759"/>
<evidence type="ECO:0000256" key="4">
    <source>
        <dbReference type="ARBA" id="ARBA00012476"/>
    </source>
</evidence>
<dbReference type="PROSITE" id="PS50181">
    <property type="entry name" value="FBOX"/>
    <property type="match status" value="1"/>
</dbReference>
<name>A0A8H5WTM2_FUSHE</name>
<sequence length="1537" mass="170890">MSKLFQRRKKNANDEESNFDRRASRASRGRVGSVVEENLGEYPALDRYISTYREDRRQSVADGPEDGKVKKKHWWQFGSGLHTEEEPADKKGIPESWFETDISTGLASDEVERRRKLSGWNELTSEKENQFAKFLSFFTGPILYVMEVAALLAVGLGDWIDFGVIVGILMLNAFVGYYQERQAADIVASLKGDIAMRCTVVRDSNEQEILARELVPGDILLIQEGGTVAADSRLICDYTRPEDFELYKRLRAEDKLDRSDEEDDMADGPEAKQDHDHEDGPHHSHEQEPMDYRSRPLAAIDQSAITGESLAVEKYLGDLVYYTTGCKRGKSFGLVQTVAKESFVGRTADLVQGAKDQGHFKAIMNKIGTTLLVLVMFWILVAWIGGFFHHVSMTAHGSQNLLHYALALLIVGVPVGLPVVTTTTLAVGAAYLAKQKAIVQKLTAIESLAGVDILCSDKTGTLTANKLSIRDPFVSEGQDVNWMMAVAALASSHNLRTLDPIDKVTILTLKRYPEAREILRQDWVTESFTPFDPVSKRITAVCRLGRDKYVCCKGAPKAILKLLGPGSEDTVALYREKIGEFARRGFRTLGVAYKKNDSDWVILGLLSMFDPPREDTASTILEAHSLGVPVKMLTGDAIAIAKETCKMLSLGTKIYNSERLIHGGLSGSVQHDFVERADGFAEVFPEHKYKVVEMLQQRGHLTAMTGDGVNDAPSLKKADCGIAVEGASEAAQAAADIVFLAPGLSTIVLAIKTARQIFQRMKAYIQYRIALCLHLEIYLTLSVCIINEIIRVDLIVFLALFADLATVAVAYDNAHWEPRPVEWQLQKITIMSVVLGVLLALGTWIMRGAMFLPNGGFIQNFGSVQEILFLEVALTENWLIFVTRGGKTWPSWQLVFAILGVDVLATLFALFGWMSGRGEVSTPKDPFNQSSNGWVDIVTVVIVWLYSFGVTVVIAIVYFILNKISWLDNLGRKDRRNKDTKLENVLGHLQKLAIEHELDEKTGKSKFLLVEKAADEEDEISFTGLAMSLPCLPLELLSYVGSFCDTPQLASLALVNHRFYDIFNSRLYKHNALHDEPSKASVIWAADRGSLETLKLAVAQGADINTTGAASEDVVWRTVVDDPRTGRTYAAPLHFAIYNDHDDIVRWLLEKGARLDVPSLNYCDCDRPEGDFCWYPLHFAICHSTKASVLDLLLRHGAFWAAKGLPGIACAIAELNLSAIDAILQLDTFEPKYRDEDGETALHYVSFCEDIDTAVEITHKLIDHGVPLDVVATEGTALNVMIRDRKFKCAIALLERGADPTAGAEEDGRGLGIIDRIFDEDYAAEIDLDESSERFARAEEQRQDRRRLLELVIAGGADVNRVLGRGNPPLTRPLYWALVVSKDVECLKLLLDAGARIEDAFVDYVGDSQGLLRAFFNTETGYLSMDQSDESGEETFEPYKDSVKLLLEKGARIDSLEEDRSSALDEACDLGASGKGTWEIEFLVEHATCRNVSAEYVEILMEEFRDDENEVYPLLEQLHAKLVNESQDRPTATIREE</sequence>
<feature type="repeat" description="ANK" evidence="11">
    <location>
        <begin position="1128"/>
        <end position="1160"/>
    </location>
</feature>
<dbReference type="PROSITE" id="PS50297">
    <property type="entry name" value="ANK_REP_REGION"/>
    <property type="match status" value="1"/>
</dbReference>
<dbReference type="InterPro" id="IPR002110">
    <property type="entry name" value="Ankyrin_rpt"/>
</dbReference>
<evidence type="ECO:0000256" key="6">
    <source>
        <dbReference type="ARBA" id="ARBA00022741"/>
    </source>
</evidence>
<dbReference type="SFLD" id="SFLDS00003">
    <property type="entry name" value="Haloacid_Dehalogenase"/>
    <property type="match status" value="1"/>
</dbReference>
<dbReference type="EMBL" id="JAAGWQ010000075">
    <property type="protein sequence ID" value="KAF5670535.1"/>
    <property type="molecule type" value="Genomic_DNA"/>
</dbReference>
<keyword evidence="6" id="KW-0547">Nucleotide-binding</keyword>
<dbReference type="Pfam" id="PF12796">
    <property type="entry name" value="Ank_2"/>
    <property type="match status" value="1"/>
</dbReference>
<evidence type="ECO:0000256" key="10">
    <source>
        <dbReference type="ARBA" id="ARBA00023136"/>
    </source>
</evidence>
<evidence type="ECO:0000256" key="7">
    <source>
        <dbReference type="ARBA" id="ARBA00022840"/>
    </source>
</evidence>
<dbReference type="Proteomes" id="UP000567885">
    <property type="component" value="Unassembled WGS sequence"/>
</dbReference>
<dbReference type="InterPro" id="IPR059000">
    <property type="entry name" value="ATPase_P-type_domA"/>
</dbReference>
<comment type="subcellular location">
    <subcellularLocation>
        <location evidence="2">Membrane</location>
        <topology evidence="2">Multi-pass membrane protein</topology>
    </subcellularLocation>
</comment>
<dbReference type="Pfam" id="PF00702">
    <property type="entry name" value="Hydrolase"/>
    <property type="match status" value="1"/>
</dbReference>
<protein>
    <recommendedName>
        <fullName evidence="4">P-type H(+)-exporting transporter</fullName>
        <ecNumber evidence="4">7.1.2.1</ecNumber>
    </recommendedName>
</protein>
<dbReference type="Gene3D" id="3.40.1110.10">
    <property type="entry name" value="Calcium-transporting ATPase, cytoplasmic domain N"/>
    <property type="match status" value="1"/>
</dbReference>
<dbReference type="InterPro" id="IPR036412">
    <property type="entry name" value="HAD-like_sf"/>
</dbReference>
<feature type="transmembrane region" description="Helical" evidence="13">
    <location>
        <begin position="159"/>
        <end position="178"/>
    </location>
</feature>
<dbReference type="GO" id="GO:0016020">
    <property type="term" value="C:membrane"/>
    <property type="evidence" value="ECO:0007669"/>
    <property type="project" value="UniProtKB-SubCell"/>
</dbReference>
<evidence type="ECO:0000313" key="16">
    <source>
        <dbReference type="Proteomes" id="UP000567885"/>
    </source>
</evidence>
<evidence type="ECO:0000256" key="3">
    <source>
        <dbReference type="ARBA" id="ARBA00008804"/>
    </source>
</evidence>
<evidence type="ECO:0000256" key="5">
    <source>
        <dbReference type="ARBA" id="ARBA00022692"/>
    </source>
</evidence>
<dbReference type="SFLD" id="SFLDF00027">
    <property type="entry name" value="p-type_atpase"/>
    <property type="match status" value="1"/>
</dbReference>
<feature type="compositionally biased region" description="Basic residues" evidence="12">
    <location>
        <begin position="1"/>
        <end position="10"/>
    </location>
</feature>
<feature type="transmembrane region" description="Helical" evidence="13">
    <location>
        <begin position="894"/>
        <end position="914"/>
    </location>
</feature>
<dbReference type="InterPro" id="IPR001757">
    <property type="entry name" value="P_typ_ATPase"/>
</dbReference>
<organism evidence="15 16">
    <name type="scientific">Fusarium heterosporum</name>
    <dbReference type="NCBI Taxonomy" id="42747"/>
    <lineage>
        <taxon>Eukaryota</taxon>
        <taxon>Fungi</taxon>
        <taxon>Dikarya</taxon>
        <taxon>Ascomycota</taxon>
        <taxon>Pezizomycotina</taxon>
        <taxon>Sordariomycetes</taxon>
        <taxon>Hypocreomycetidae</taxon>
        <taxon>Hypocreales</taxon>
        <taxon>Nectriaceae</taxon>
        <taxon>Fusarium</taxon>
        <taxon>Fusarium heterosporum species complex</taxon>
    </lineage>
</organism>
<dbReference type="SUPFAM" id="SSF48403">
    <property type="entry name" value="Ankyrin repeat"/>
    <property type="match status" value="2"/>
</dbReference>
<dbReference type="InterPro" id="IPR004014">
    <property type="entry name" value="ATPase_P-typ_cation-transptr_N"/>
</dbReference>
<keyword evidence="7" id="KW-0067">ATP-binding</keyword>
<feature type="region of interest" description="Disordered" evidence="12">
    <location>
        <begin position="1"/>
        <end position="33"/>
    </location>
</feature>
<dbReference type="SUPFAM" id="SSF81383">
    <property type="entry name" value="F-box domain"/>
    <property type="match status" value="1"/>
</dbReference>
<dbReference type="InterPro" id="IPR036047">
    <property type="entry name" value="F-box-like_dom_sf"/>
</dbReference>
<dbReference type="PROSITE" id="PS00154">
    <property type="entry name" value="ATPASE_E1_E2"/>
    <property type="match status" value="1"/>
</dbReference>
<feature type="transmembrane region" description="Helical" evidence="13">
    <location>
        <begin position="134"/>
        <end position="153"/>
    </location>
</feature>
<dbReference type="InterPro" id="IPR023299">
    <property type="entry name" value="ATPase_P-typ_cyto_dom_N"/>
</dbReference>
<dbReference type="InterPro" id="IPR001810">
    <property type="entry name" value="F-box_dom"/>
</dbReference>
<gene>
    <name evidence="15" type="ORF">FHETE_4442</name>
</gene>
<comment type="caution">
    <text evidence="15">The sequence shown here is derived from an EMBL/GenBank/DDBJ whole genome shotgun (WGS) entry which is preliminary data.</text>
</comment>
<dbReference type="GO" id="GO:0008553">
    <property type="term" value="F:P-type proton-exporting transporter activity"/>
    <property type="evidence" value="ECO:0007669"/>
    <property type="project" value="UniProtKB-EC"/>
</dbReference>
<dbReference type="FunFam" id="3.40.1110.10:FF:000005">
    <property type="entry name" value="Plasma membrane ATPase"/>
    <property type="match status" value="1"/>
</dbReference>
<dbReference type="InterPro" id="IPR018303">
    <property type="entry name" value="ATPase_P-typ_P_site"/>
</dbReference>
<comment type="similarity">
    <text evidence="3">Belongs to the cation transport ATPase (P-type) (TC 3.A.3) family. Type IIIA subfamily.</text>
</comment>
<comment type="function">
    <text evidence="1">The plasma membrane ATPase of plants and fungi is a hydrogen ion pump. The proton gradient it generates drives the active transport of nutrients by H(+)-symport. The resulting external acidification and/or internal alkinization may mediate growth responses.</text>
</comment>
<evidence type="ECO:0000256" key="8">
    <source>
        <dbReference type="ARBA" id="ARBA00022967"/>
    </source>
</evidence>
<dbReference type="SFLD" id="SFLDG00002">
    <property type="entry name" value="C1.7:_P-type_atpase_like"/>
    <property type="match status" value="1"/>
</dbReference>
<dbReference type="Gene3D" id="2.70.150.10">
    <property type="entry name" value="Calcium-transporting ATPase, cytoplasmic transduction domain A"/>
    <property type="match status" value="2"/>
</dbReference>
<proteinExistence type="inferred from homology"/>
<evidence type="ECO:0000256" key="11">
    <source>
        <dbReference type="PROSITE-ProRule" id="PRU00023"/>
    </source>
</evidence>
<keyword evidence="8" id="KW-1278">Translocase</keyword>
<evidence type="ECO:0000256" key="1">
    <source>
        <dbReference type="ARBA" id="ARBA00003417"/>
    </source>
</evidence>
<reference evidence="15 16" key="1">
    <citation type="submission" date="2020-05" db="EMBL/GenBank/DDBJ databases">
        <title>Identification and distribution of gene clusters putatively required for synthesis of sphingolipid metabolism inhibitors in phylogenetically diverse species of the filamentous fungus Fusarium.</title>
        <authorList>
            <person name="Kim H.-S."/>
            <person name="Busman M."/>
            <person name="Brown D.W."/>
            <person name="Divon H."/>
            <person name="Uhlig S."/>
            <person name="Proctor R.H."/>
        </authorList>
    </citation>
    <scope>NUCLEOTIDE SEQUENCE [LARGE SCALE GENOMIC DNA]</scope>
    <source>
        <strain evidence="15 16">NRRL 20693</strain>
    </source>
</reference>
<feature type="domain" description="F-box" evidence="14">
    <location>
        <begin position="1026"/>
        <end position="1071"/>
    </location>
</feature>
<dbReference type="PROSITE" id="PS50088">
    <property type="entry name" value="ANK_REPEAT"/>
    <property type="match status" value="1"/>
</dbReference>
<dbReference type="CDD" id="cd09917">
    <property type="entry name" value="F-box_SF"/>
    <property type="match status" value="1"/>
</dbReference>